<dbReference type="Gene3D" id="3.30.1330.40">
    <property type="entry name" value="RutC-like"/>
    <property type="match status" value="2"/>
</dbReference>
<evidence type="ECO:0000256" key="11">
    <source>
        <dbReference type="ARBA" id="ARBA00032849"/>
    </source>
</evidence>
<evidence type="ECO:0000313" key="15">
    <source>
        <dbReference type="Proteomes" id="UP001153954"/>
    </source>
</evidence>
<keyword evidence="6" id="KW-0547">Nucleotide-binding</keyword>
<dbReference type="InterPro" id="IPR030662">
    <property type="entry name" value="DPH6/MJ0570"/>
</dbReference>
<dbReference type="GO" id="GO:0017178">
    <property type="term" value="F:diphthine-ammonia ligase activity"/>
    <property type="evidence" value="ECO:0007669"/>
    <property type="project" value="UniProtKB-EC"/>
</dbReference>
<dbReference type="GO" id="GO:0005524">
    <property type="term" value="F:ATP binding"/>
    <property type="evidence" value="ECO:0007669"/>
    <property type="project" value="UniProtKB-KW"/>
</dbReference>
<evidence type="ECO:0000256" key="8">
    <source>
        <dbReference type="ARBA" id="ARBA00029814"/>
    </source>
</evidence>
<evidence type="ECO:0000256" key="12">
    <source>
        <dbReference type="ARBA" id="ARBA00048108"/>
    </source>
</evidence>
<evidence type="ECO:0000256" key="9">
    <source>
        <dbReference type="ARBA" id="ARBA00031202"/>
    </source>
</evidence>
<comment type="similarity">
    <text evidence="2">Belongs to the Diphthine--ammonia ligase family.</text>
</comment>
<dbReference type="Pfam" id="PF01042">
    <property type="entry name" value="Ribonuc_L-PSP"/>
    <property type="match status" value="2"/>
</dbReference>
<dbReference type="FunFam" id="3.30.1330.40:FF:000010">
    <property type="entry name" value="Diphthine--ammonia ligase"/>
    <property type="match status" value="1"/>
</dbReference>
<comment type="caution">
    <text evidence="14">The sequence shown here is derived from an EMBL/GenBank/DDBJ whole genome shotgun (WGS) entry which is preliminary data.</text>
</comment>
<evidence type="ECO:0000259" key="13">
    <source>
        <dbReference type="Pfam" id="PF01902"/>
    </source>
</evidence>
<feature type="domain" description="Diphthamide synthase" evidence="13">
    <location>
        <begin position="1"/>
        <end position="226"/>
    </location>
</feature>
<keyword evidence="5" id="KW-0436">Ligase</keyword>
<evidence type="ECO:0000256" key="7">
    <source>
        <dbReference type="ARBA" id="ARBA00022840"/>
    </source>
</evidence>
<sequence length="744" mass="82181">MRAVALISGGKDSCYNMMQCVGAGHTIVALANLQPIYKDELDSYMYQTVGHQGIDLYAEAMGLPLYRDVISGVAINQGRNYNPTDNDEVEDLYRLLSKIKSELEIEAVACGAILSDYQRIRVENVCQRLGLVSLAYLWRRNQKELLQEMIASGVEAIIIKVAALGLDPRIHLGMTIKEIQPHLLVMQEKYGLNVCGEGGEYETFTLDCPLFRKKLVIDEKELVIHTEDPVASVGYLNLKLHLESKDNFDESMKLPPTVKNPLDYVKDLNDTVFSDISDIELSETELESIEKIEKEEKIKQNELNPLLTYSGDNTLKDVDTTDSDLVDGYYYDDMSDSDDMHPVLDHRSIYGNTQGWYFIGGIVGEGVDTAVATDNAMKKLITLLESEGLSLPEVCSVNIYMRDMEQYAALNAIYVEKFSFPNPPTRVCVQCPLPKNVGLIMDAVAYKPNQDKDPDADLSSRERVTMHVQGISHWAPANIGPYSQAVKVGEVVGTCGQIALVPGCMRLAEGGARSQCALALRHLTRVLRAAHPRATIRSVVQSVCYVTSRGAAVEARRQLERRTAGAMVQCAVVTALPRAAAVEWHAWAHTDNNRFDYEETGCNVGDYKVAITRRWNYENTVAAIVCYVATGSSPSTSQVSFPDAATCAAHRQRAARVPDAELEHVLLYALRKLLNDCARAGSEPALYVRVFYQVWGSPGPARLCAAARAAALRARARLCVTAVPVAALHNAFTFLSISGLRLQE</sequence>
<keyword evidence="15" id="KW-1185">Reference proteome</keyword>
<dbReference type="SUPFAM" id="SSF55298">
    <property type="entry name" value="YjgF-like"/>
    <property type="match status" value="2"/>
</dbReference>
<dbReference type="CDD" id="cd06156">
    <property type="entry name" value="eu_AANH_C_2"/>
    <property type="match status" value="1"/>
</dbReference>
<reference evidence="14" key="1">
    <citation type="submission" date="2022-03" db="EMBL/GenBank/DDBJ databases">
        <authorList>
            <person name="Tunstrom K."/>
        </authorList>
    </citation>
    <scope>NUCLEOTIDE SEQUENCE</scope>
</reference>
<dbReference type="FunFam" id="3.40.50.620:FF:000069">
    <property type="entry name" value="diphthine--ammonia ligase"/>
    <property type="match status" value="1"/>
</dbReference>
<evidence type="ECO:0000313" key="14">
    <source>
        <dbReference type="EMBL" id="CAH2090258.1"/>
    </source>
</evidence>
<dbReference type="EMBL" id="CAKOGL010000009">
    <property type="protein sequence ID" value="CAH2090258.1"/>
    <property type="molecule type" value="Genomic_DNA"/>
</dbReference>
<dbReference type="CDD" id="cd01994">
    <property type="entry name" value="AANH_PF0828-like"/>
    <property type="match status" value="1"/>
</dbReference>
<evidence type="ECO:0000256" key="2">
    <source>
        <dbReference type="ARBA" id="ARBA00008496"/>
    </source>
</evidence>
<dbReference type="InterPro" id="IPR014729">
    <property type="entry name" value="Rossmann-like_a/b/a_fold"/>
</dbReference>
<organism evidence="14 15">
    <name type="scientific">Euphydryas editha</name>
    <name type="common">Edith's checkerspot</name>
    <dbReference type="NCBI Taxonomy" id="104508"/>
    <lineage>
        <taxon>Eukaryota</taxon>
        <taxon>Metazoa</taxon>
        <taxon>Ecdysozoa</taxon>
        <taxon>Arthropoda</taxon>
        <taxon>Hexapoda</taxon>
        <taxon>Insecta</taxon>
        <taxon>Pterygota</taxon>
        <taxon>Neoptera</taxon>
        <taxon>Endopterygota</taxon>
        <taxon>Lepidoptera</taxon>
        <taxon>Glossata</taxon>
        <taxon>Ditrysia</taxon>
        <taxon>Papilionoidea</taxon>
        <taxon>Nymphalidae</taxon>
        <taxon>Nymphalinae</taxon>
        <taxon>Euphydryas</taxon>
    </lineage>
</organism>
<dbReference type="InterPro" id="IPR006175">
    <property type="entry name" value="YjgF/YER057c/UK114"/>
</dbReference>
<evidence type="ECO:0000256" key="3">
    <source>
        <dbReference type="ARBA" id="ARBA00012089"/>
    </source>
</evidence>
<evidence type="ECO:0000256" key="1">
    <source>
        <dbReference type="ARBA" id="ARBA00005156"/>
    </source>
</evidence>
<dbReference type="Gene3D" id="3.40.50.620">
    <property type="entry name" value="HUPs"/>
    <property type="match status" value="1"/>
</dbReference>
<dbReference type="InterPro" id="IPR035959">
    <property type="entry name" value="RutC-like_sf"/>
</dbReference>
<dbReference type="CDD" id="cd06155">
    <property type="entry name" value="eu_AANH_C_1"/>
    <property type="match status" value="1"/>
</dbReference>
<dbReference type="SUPFAM" id="SSF52402">
    <property type="entry name" value="Adenine nucleotide alpha hydrolases-like"/>
    <property type="match status" value="1"/>
</dbReference>
<dbReference type="InterPro" id="IPR002761">
    <property type="entry name" value="Diphthami_syn_dom"/>
</dbReference>
<evidence type="ECO:0000256" key="6">
    <source>
        <dbReference type="ARBA" id="ARBA00022741"/>
    </source>
</evidence>
<accession>A0AAU9TWQ1</accession>
<keyword evidence="7" id="KW-0067">ATP-binding</keyword>
<evidence type="ECO:0000256" key="10">
    <source>
        <dbReference type="ARBA" id="ARBA00031552"/>
    </source>
</evidence>
<comment type="pathway">
    <text evidence="1">Protein modification; peptidyl-diphthamide biosynthesis.</text>
</comment>
<dbReference type="EC" id="6.3.1.14" evidence="3"/>
<comment type="catalytic activity">
    <reaction evidence="12">
        <text>diphthine-[translation elongation factor 2] + NH4(+) + ATP = diphthamide-[translation elongation factor 2] + AMP + diphosphate + H(+)</text>
        <dbReference type="Rhea" id="RHEA:19753"/>
        <dbReference type="Rhea" id="RHEA-COMP:10172"/>
        <dbReference type="Rhea" id="RHEA-COMP:10174"/>
        <dbReference type="ChEBI" id="CHEBI:15378"/>
        <dbReference type="ChEBI" id="CHEBI:16692"/>
        <dbReference type="ChEBI" id="CHEBI:28938"/>
        <dbReference type="ChEBI" id="CHEBI:30616"/>
        <dbReference type="ChEBI" id="CHEBI:33019"/>
        <dbReference type="ChEBI" id="CHEBI:82696"/>
        <dbReference type="ChEBI" id="CHEBI:456215"/>
        <dbReference type="EC" id="6.3.1.14"/>
    </reaction>
</comment>
<gene>
    <name evidence="14" type="ORF">EEDITHA_LOCUS6230</name>
</gene>
<dbReference type="PANTHER" id="PTHR12196">
    <property type="entry name" value="DOMAIN OF UNKNOWN FUNCTION 71 DUF71 -CONTAINING PROTEIN"/>
    <property type="match status" value="1"/>
</dbReference>
<evidence type="ECO:0000256" key="4">
    <source>
        <dbReference type="ARBA" id="ARBA00018426"/>
    </source>
</evidence>
<protein>
    <recommendedName>
        <fullName evidence="4">Diphthine--ammonia ligase</fullName>
        <ecNumber evidence="3">6.3.1.14</ecNumber>
    </recommendedName>
    <alternativeName>
        <fullName evidence="9">ATP-binding domain-containing protein 4</fullName>
    </alternativeName>
    <alternativeName>
        <fullName evidence="8">Diphthamide synthase</fullName>
    </alternativeName>
    <alternativeName>
        <fullName evidence="10">Diphthamide synthetase</fullName>
    </alternativeName>
    <alternativeName>
        <fullName evidence="11">Protein DPH6 homolog</fullName>
    </alternativeName>
</protein>
<dbReference type="FunFam" id="3.90.1490.10:FF:000001">
    <property type="entry name" value="Diphthine--ammonia ligase"/>
    <property type="match status" value="1"/>
</dbReference>
<dbReference type="Pfam" id="PF01902">
    <property type="entry name" value="Diphthami_syn_2"/>
    <property type="match status" value="1"/>
</dbReference>
<evidence type="ECO:0000256" key="5">
    <source>
        <dbReference type="ARBA" id="ARBA00022598"/>
    </source>
</evidence>
<proteinExistence type="inferred from homology"/>
<dbReference type="Proteomes" id="UP001153954">
    <property type="component" value="Unassembled WGS sequence"/>
</dbReference>
<dbReference type="NCBIfam" id="TIGR00290">
    <property type="entry name" value="MJ0570_dom"/>
    <property type="match status" value="1"/>
</dbReference>
<dbReference type="GO" id="GO:0017183">
    <property type="term" value="P:protein histidyl modification to diphthamide"/>
    <property type="evidence" value="ECO:0007669"/>
    <property type="project" value="TreeGrafter"/>
</dbReference>
<dbReference type="PANTHER" id="PTHR12196:SF2">
    <property type="entry name" value="DIPHTHINE--AMMONIA LIGASE"/>
    <property type="match status" value="1"/>
</dbReference>
<name>A0AAU9TWQ1_EUPED</name>
<dbReference type="AlphaFoldDB" id="A0AAU9TWQ1"/>
<dbReference type="Gene3D" id="3.90.1490.10">
    <property type="entry name" value="putative n-type atp pyrophosphatase, domain 2"/>
    <property type="match status" value="1"/>
</dbReference>